<name>A0A0S3PRQ9_9BRAD</name>
<evidence type="ECO:0000256" key="6">
    <source>
        <dbReference type="ARBA" id="ARBA00023125"/>
    </source>
</evidence>
<keyword evidence="4 8" id="KW-0378">Hydrolase</keyword>
<dbReference type="Pfam" id="PF02586">
    <property type="entry name" value="SRAP"/>
    <property type="match status" value="1"/>
</dbReference>
<protein>
    <recommendedName>
        <fullName evidence="8">Abasic site processing protein</fullName>
        <ecNumber evidence="8">3.4.-.-</ecNumber>
    </recommendedName>
</protein>
<dbReference type="GO" id="GO:0003697">
    <property type="term" value="F:single-stranded DNA binding"/>
    <property type="evidence" value="ECO:0007669"/>
    <property type="project" value="InterPro"/>
</dbReference>
<keyword evidence="7" id="KW-0456">Lyase</keyword>
<dbReference type="GO" id="GO:0008233">
    <property type="term" value="F:peptidase activity"/>
    <property type="evidence" value="ECO:0007669"/>
    <property type="project" value="UniProtKB-KW"/>
</dbReference>
<evidence type="ECO:0000256" key="4">
    <source>
        <dbReference type="ARBA" id="ARBA00022801"/>
    </source>
</evidence>
<evidence type="ECO:0000256" key="7">
    <source>
        <dbReference type="ARBA" id="ARBA00023239"/>
    </source>
</evidence>
<evidence type="ECO:0000256" key="5">
    <source>
        <dbReference type="ARBA" id="ARBA00023124"/>
    </source>
</evidence>
<dbReference type="AlphaFoldDB" id="A0A0S3PRQ9"/>
<dbReference type="RefSeq" id="WP_096352656.1">
    <property type="nucleotide sequence ID" value="NZ_AP014946.1"/>
</dbReference>
<accession>A0A0S3PRQ9</accession>
<dbReference type="EC" id="3.4.-.-" evidence="8"/>
<dbReference type="PANTHER" id="PTHR13604">
    <property type="entry name" value="DC12-RELATED"/>
    <property type="match status" value="1"/>
</dbReference>
<dbReference type="KEGG" id="vgo:GJW-30_1_01082"/>
<keyword evidence="6" id="KW-0238">DNA-binding</keyword>
<dbReference type="GO" id="GO:0106300">
    <property type="term" value="P:protein-DNA covalent cross-linking repair"/>
    <property type="evidence" value="ECO:0007669"/>
    <property type="project" value="InterPro"/>
</dbReference>
<dbReference type="GO" id="GO:0016829">
    <property type="term" value="F:lyase activity"/>
    <property type="evidence" value="ECO:0007669"/>
    <property type="project" value="UniProtKB-KW"/>
</dbReference>
<gene>
    <name evidence="9" type="ORF">GJW-30_1_01082</name>
</gene>
<evidence type="ECO:0000256" key="2">
    <source>
        <dbReference type="ARBA" id="ARBA00022670"/>
    </source>
</evidence>
<dbReference type="GO" id="GO:0006508">
    <property type="term" value="P:proteolysis"/>
    <property type="evidence" value="ECO:0007669"/>
    <property type="project" value="UniProtKB-KW"/>
</dbReference>
<keyword evidence="5" id="KW-0190">Covalent protein-DNA linkage</keyword>
<dbReference type="Proteomes" id="UP000236884">
    <property type="component" value="Chromosome"/>
</dbReference>
<evidence type="ECO:0000256" key="3">
    <source>
        <dbReference type="ARBA" id="ARBA00022763"/>
    </source>
</evidence>
<keyword evidence="3" id="KW-0227">DNA damage</keyword>
<dbReference type="InterPro" id="IPR036590">
    <property type="entry name" value="SRAP-like"/>
</dbReference>
<dbReference type="OrthoDB" id="9782620at2"/>
<evidence type="ECO:0000313" key="9">
    <source>
        <dbReference type="EMBL" id="BAT58556.1"/>
    </source>
</evidence>
<proteinExistence type="inferred from homology"/>
<dbReference type="EMBL" id="AP014946">
    <property type="protein sequence ID" value="BAT58556.1"/>
    <property type="molecule type" value="Genomic_DNA"/>
</dbReference>
<dbReference type="InterPro" id="IPR003738">
    <property type="entry name" value="SRAP"/>
</dbReference>
<keyword evidence="2 8" id="KW-0645">Protease</keyword>
<dbReference type="PANTHER" id="PTHR13604:SF0">
    <property type="entry name" value="ABASIC SITE PROCESSING PROTEIN HMCES"/>
    <property type="match status" value="1"/>
</dbReference>
<evidence type="ECO:0000256" key="1">
    <source>
        <dbReference type="ARBA" id="ARBA00008136"/>
    </source>
</evidence>
<dbReference type="Gene3D" id="3.90.1680.20">
    <property type="match status" value="2"/>
</dbReference>
<organism evidence="9 10">
    <name type="scientific">Variibacter gotjawalensis</name>
    <dbReference type="NCBI Taxonomy" id="1333996"/>
    <lineage>
        <taxon>Bacteria</taxon>
        <taxon>Pseudomonadati</taxon>
        <taxon>Pseudomonadota</taxon>
        <taxon>Alphaproteobacteria</taxon>
        <taxon>Hyphomicrobiales</taxon>
        <taxon>Nitrobacteraceae</taxon>
        <taxon>Variibacter</taxon>
    </lineage>
</organism>
<evidence type="ECO:0000256" key="8">
    <source>
        <dbReference type="RuleBase" id="RU364100"/>
    </source>
</evidence>
<evidence type="ECO:0000313" key="10">
    <source>
        <dbReference type="Proteomes" id="UP000236884"/>
    </source>
</evidence>
<dbReference type="SUPFAM" id="SSF143081">
    <property type="entry name" value="BB1717-like"/>
    <property type="match status" value="1"/>
</dbReference>
<sequence length="217" mass="24482">MCNAYAMTKSQQAIREFAKAMYDRSGNLPPMPGIFPDMMAPVVRNTPGGRELTMMRWGFPPPPNAGRLPVTNVRNIASGHWRPWLDTAHRCIVPVTSFCEYQDEPDLVTKKKTPHWFAMSPERPLFAFAGIWRPWTGAQGSKKAPIEGDHLLYSFLTCEPNDDVRPIHAKAMPVILQDEDEIDAWLEAEINDALELQRPLAPGVLRIVMTGEKEDSQ</sequence>
<comment type="similarity">
    <text evidence="1 8">Belongs to the SOS response-associated peptidase family.</text>
</comment>
<reference evidence="9 10" key="1">
    <citation type="submission" date="2015-08" db="EMBL/GenBank/DDBJ databases">
        <title>Investigation of the bacterial diversity of lava forest soil.</title>
        <authorList>
            <person name="Lee J.S."/>
        </authorList>
    </citation>
    <scope>NUCLEOTIDE SEQUENCE [LARGE SCALE GENOMIC DNA]</scope>
    <source>
        <strain evidence="9 10">GJW-30</strain>
    </source>
</reference>
<keyword evidence="10" id="KW-1185">Reference proteome</keyword>